<dbReference type="EMBL" id="QXFZ01000854">
    <property type="protein sequence ID" value="KAE9102947.1"/>
    <property type="molecule type" value="Genomic_DNA"/>
</dbReference>
<feature type="transmembrane region" description="Helical" evidence="1">
    <location>
        <begin position="38"/>
        <end position="55"/>
    </location>
</feature>
<dbReference type="EMBL" id="QXGD01000876">
    <property type="protein sequence ID" value="KAE9221648.1"/>
    <property type="molecule type" value="Genomic_DNA"/>
</dbReference>
<evidence type="ECO:0000313" key="15">
    <source>
        <dbReference type="Proteomes" id="UP000441208"/>
    </source>
</evidence>
<accession>A0A6A4D786</accession>
<evidence type="ECO:0000313" key="16">
    <source>
        <dbReference type="Proteomes" id="UP000460718"/>
    </source>
</evidence>
<evidence type="ECO:0000313" key="5">
    <source>
        <dbReference type="EMBL" id="KAE9102947.1"/>
    </source>
</evidence>
<evidence type="ECO:0000313" key="10">
    <source>
        <dbReference type="Proteomes" id="UP000429523"/>
    </source>
</evidence>
<keyword evidence="11" id="KW-1185">Reference proteome</keyword>
<dbReference type="EMBL" id="QXGE01000815">
    <property type="protein sequence ID" value="KAE9303200.1"/>
    <property type="molecule type" value="Genomic_DNA"/>
</dbReference>
<evidence type="ECO:0000313" key="11">
    <source>
        <dbReference type="Proteomes" id="UP000433483"/>
    </source>
</evidence>
<evidence type="ECO:0000313" key="8">
    <source>
        <dbReference type="EMBL" id="KAE9221648.1"/>
    </source>
</evidence>
<reference evidence="10 11" key="1">
    <citation type="submission" date="2018-08" db="EMBL/GenBank/DDBJ databases">
        <title>Genomic investigation of the strawberry pathogen Phytophthora fragariae indicates pathogenicity is determined by transcriptional variation in three key races.</title>
        <authorList>
            <person name="Adams T.M."/>
            <person name="Armitage A.D."/>
            <person name="Sobczyk M.K."/>
            <person name="Bates H.J."/>
            <person name="Dunwell J.M."/>
            <person name="Nellist C.F."/>
            <person name="Harrison R.J."/>
        </authorList>
    </citation>
    <scope>NUCLEOTIDE SEQUENCE [LARGE SCALE GENOMIC DNA]</scope>
    <source>
        <strain evidence="9 12">A4</strain>
        <strain evidence="8 13">BC-1</strain>
        <strain evidence="7 11">NOV-27</strain>
        <strain evidence="6 14">NOV-5</strain>
        <strain evidence="5 15">NOV-71</strain>
        <strain evidence="3 10">NOV-9</strain>
        <strain evidence="4 16">SCRP245</strain>
    </source>
</reference>
<evidence type="ECO:0008006" key="17">
    <source>
        <dbReference type="Google" id="ProtNLM"/>
    </source>
</evidence>
<dbReference type="EMBL" id="QXFW01007661">
    <property type="protein sequence ID" value="KAE8956682.1"/>
    <property type="molecule type" value="Genomic_DNA"/>
</dbReference>
<dbReference type="Proteomes" id="UP000429523">
    <property type="component" value="Unassembled WGS sequence"/>
</dbReference>
<sequence>MIKKTRLLIINSTALLLFLVKMNADIENNTPYNNSADVVGAIVFCLCSQIVFIILPDCVRVPVRHSVRCHELEETLLYYNTARNYRTGT</sequence>
<dbReference type="Proteomes" id="UP000433483">
    <property type="component" value="Unassembled WGS sequence"/>
</dbReference>
<dbReference type="Proteomes" id="UP000441208">
    <property type="component" value="Unassembled WGS sequence"/>
</dbReference>
<dbReference type="Proteomes" id="UP000440367">
    <property type="component" value="Unassembled WGS sequence"/>
</dbReference>
<gene>
    <name evidence="9" type="ORF">PF001_g13665</name>
    <name evidence="8" type="ORF">PF002_g15511</name>
    <name evidence="7" type="ORF">PF005_g8611</name>
    <name evidence="6" type="ORF">PF006_g12276</name>
    <name evidence="5" type="ORF">PF007_g14570</name>
    <name evidence="3" type="ORF">PF009_g14428</name>
    <name evidence="4" type="ORF">PF011_g31398</name>
</gene>
<keyword evidence="1" id="KW-0472">Membrane</keyword>
<evidence type="ECO:0000313" key="12">
    <source>
        <dbReference type="Proteomes" id="UP000437068"/>
    </source>
</evidence>
<dbReference type="EMBL" id="QXGB01000370">
    <property type="protein sequence ID" value="KAE9217545.1"/>
    <property type="molecule type" value="Genomic_DNA"/>
</dbReference>
<dbReference type="Proteomes" id="UP000440732">
    <property type="component" value="Unassembled WGS sequence"/>
</dbReference>
<keyword evidence="2" id="KW-0732">Signal</keyword>
<keyword evidence="1" id="KW-0812">Transmembrane</keyword>
<evidence type="ECO:0000313" key="6">
    <source>
        <dbReference type="EMBL" id="KAE9142634.1"/>
    </source>
</evidence>
<dbReference type="Proteomes" id="UP000460718">
    <property type="component" value="Unassembled WGS sequence"/>
</dbReference>
<feature type="chain" id="PRO_5036167407" description="RxLR effector protein" evidence="2">
    <location>
        <begin position="25"/>
        <end position="89"/>
    </location>
</feature>
<evidence type="ECO:0000313" key="3">
    <source>
        <dbReference type="EMBL" id="KAE8935636.1"/>
    </source>
</evidence>
<evidence type="ECO:0000313" key="4">
    <source>
        <dbReference type="EMBL" id="KAE8956682.1"/>
    </source>
</evidence>
<comment type="caution">
    <text evidence="9">The sequence shown here is derived from an EMBL/GenBank/DDBJ whole genome shotgun (WGS) entry which is preliminary data.</text>
</comment>
<dbReference type="EMBL" id="QXGA01000682">
    <property type="protein sequence ID" value="KAE9142634.1"/>
    <property type="molecule type" value="Genomic_DNA"/>
</dbReference>
<protein>
    <recommendedName>
        <fullName evidence="17">RxLR effector protein</fullName>
    </recommendedName>
</protein>
<organism evidence="9 12">
    <name type="scientific">Phytophthora fragariae</name>
    <dbReference type="NCBI Taxonomy" id="53985"/>
    <lineage>
        <taxon>Eukaryota</taxon>
        <taxon>Sar</taxon>
        <taxon>Stramenopiles</taxon>
        <taxon>Oomycota</taxon>
        <taxon>Peronosporomycetes</taxon>
        <taxon>Peronosporales</taxon>
        <taxon>Peronosporaceae</taxon>
        <taxon>Phytophthora</taxon>
    </lineage>
</organism>
<feature type="signal peptide" evidence="2">
    <location>
        <begin position="1"/>
        <end position="24"/>
    </location>
</feature>
<evidence type="ECO:0000256" key="2">
    <source>
        <dbReference type="SAM" id="SignalP"/>
    </source>
</evidence>
<evidence type="ECO:0000313" key="9">
    <source>
        <dbReference type="EMBL" id="KAE9303200.1"/>
    </source>
</evidence>
<evidence type="ECO:0000313" key="7">
    <source>
        <dbReference type="EMBL" id="KAE9217545.1"/>
    </source>
</evidence>
<dbReference type="AlphaFoldDB" id="A0A6A4D786"/>
<evidence type="ECO:0000256" key="1">
    <source>
        <dbReference type="SAM" id="Phobius"/>
    </source>
</evidence>
<dbReference type="EMBL" id="QXGF01000785">
    <property type="protein sequence ID" value="KAE8935636.1"/>
    <property type="molecule type" value="Genomic_DNA"/>
</dbReference>
<name>A0A6A4D786_9STRA</name>
<evidence type="ECO:0000313" key="14">
    <source>
        <dbReference type="Proteomes" id="UP000440732"/>
    </source>
</evidence>
<dbReference type="Proteomes" id="UP000437068">
    <property type="component" value="Unassembled WGS sequence"/>
</dbReference>
<proteinExistence type="predicted"/>
<keyword evidence="1" id="KW-1133">Transmembrane helix</keyword>
<evidence type="ECO:0000313" key="13">
    <source>
        <dbReference type="Proteomes" id="UP000440367"/>
    </source>
</evidence>